<reference evidence="18" key="2">
    <citation type="journal article" date="2018" name="BMC Genomics">
        <title>A manually annotated Actinidia chinensis var. chinensis (kiwifruit) genome highlights the challenges associated with draft genomes and gene prediction in plants.</title>
        <authorList>
            <person name="Pilkington S.M."/>
            <person name="Crowhurst R."/>
            <person name="Hilario E."/>
            <person name="Nardozza S."/>
            <person name="Fraser L."/>
            <person name="Peng Y."/>
            <person name="Gunaseelan K."/>
            <person name="Simpson R."/>
            <person name="Tahir J."/>
            <person name="Deroles S.C."/>
            <person name="Templeton K."/>
            <person name="Luo Z."/>
            <person name="Davy M."/>
            <person name="Cheng C."/>
            <person name="McNeilage M."/>
            <person name="Scaglione D."/>
            <person name="Liu Y."/>
            <person name="Zhang Q."/>
            <person name="Datson P."/>
            <person name="De Silva N."/>
            <person name="Gardiner S.E."/>
            <person name="Bassett H."/>
            <person name="Chagne D."/>
            <person name="McCallum J."/>
            <person name="Dzierzon H."/>
            <person name="Deng C."/>
            <person name="Wang Y.Y."/>
            <person name="Barron L."/>
            <person name="Manako K."/>
            <person name="Bowen J."/>
            <person name="Foster T.M."/>
            <person name="Erridge Z.A."/>
            <person name="Tiffin H."/>
            <person name="Waite C.N."/>
            <person name="Davies K.M."/>
            <person name="Grierson E.P."/>
            <person name="Laing W.A."/>
            <person name="Kirk R."/>
            <person name="Chen X."/>
            <person name="Wood M."/>
            <person name="Montefiori M."/>
            <person name="Brummell D.A."/>
            <person name="Schwinn K.E."/>
            <person name="Catanach A."/>
            <person name="Fullerton C."/>
            <person name="Li D."/>
            <person name="Meiyalaghan S."/>
            <person name="Nieuwenhuizen N."/>
            <person name="Read N."/>
            <person name="Prakash R."/>
            <person name="Hunter D."/>
            <person name="Zhang H."/>
            <person name="McKenzie M."/>
            <person name="Knabel M."/>
            <person name="Harris A."/>
            <person name="Allan A.C."/>
            <person name="Gleave A."/>
            <person name="Chen A."/>
            <person name="Janssen B.J."/>
            <person name="Plunkett B."/>
            <person name="Ampomah-Dwamena C."/>
            <person name="Voogd C."/>
            <person name="Leif D."/>
            <person name="Lafferty D."/>
            <person name="Souleyre E.J.F."/>
            <person name="Varkonyi-Gasic E."/>
            <person name="Gambi F."/>
            <person name="Hanley J."/>
            <person name="Yao J.L."/>
            <person name="Cheung J."/>
            <person name="David K.M."/>
            <person name="Warren B."/>
            <person name="Marsh K."/>
            <person name="Snowden K.C."/>
            <person name="Lin-Wang K."/>
            <person name="Brian L."/>
            <person name="Martinez-Sanchez M."/>
            <person name="Wang M."/>
            <person name="Ileperuma N."/>
            <person name="Macnee N."/>
            <person name="Campin R."/>
            <person name="McAtee P."/>
            <person name="Drummond R.S.M."/>
            <person name="Espley R.V."/>
            <person name="Ireland H.S."/>
            <person name="Wu R."/>
            <person name="Atkinson R.G."/>
            <person name="Karunairetnam S."/>
            <person name="Bulley S."/>
            <person name="Chunkath S."/>
            <person name="Hanley Z."/>
            <person name="Storey R."/>
            <person name="Thrimawithana A.H."/>
            <person name="Thomson S."/>
            <person name="David C."/>
            <person name="Testolin R."/>
            <person name="Huang H."/>
            <person name="Hellens R.P."/>
            <person name="Schaffer R.J."/>
        </authorList>
    </citation>
    <scope>NUCLEOTIDE SEQUENCE [LARGE SCALE GENOMIC DNA]</scope>
    <source>
        <strain evidence="18">cv. Red5</strain>
    </source>
</reference>
<feature type="region of interest" description="Disordered" evidence="15">
    <location>
        <begin position="21"/>
        <end position="63"/>
    </location>
</feature>
<keyword evidence="13" id="KW-0539">Nucleus</keyword>
<keyword evidence="7" id="KW-0378">Hydrolase</keyword>
<evidence type="ECO:0000256" key="4">
    <source>
        <dbReference type="ARBA" id="ARBA00022741"/>
    </source>
</evidence>
<evidence type="ECO:0000256" key="14">
    <source>
        <dbReference type="SAM" id="Coils"/>
    </source>
</evidence>
<keyword evidence="4" id="KW-0547">Nucleotide-binding</keyword>
<evidence type="ECO:0000256" key="12">
    <source>
        <dbReference type="ARBA" id="ARBA00023204"/>
    </source>
</evidence>
<evidence type="ECO:0000259" key="16">
    <source>
        <dbReference type="Pfam" id="PF17942"/>
    </source>
</evidence>
<evidence type="ECO:0000256" key="11">
    <source>
        <dbReference type="ARBA" id="ARBA00023158"/>
    </source>
</evidence>
<gene>
    <name evidence="17" type="ORF">CEY00_Acc18120</name>
</gene>
<keyword evidence="5" id="KW-0255">Endonuclease</keyword>
<evidence type="ECO:0000256" key="6">
    <source>
        <dbReference type="ARBA" id="ARBA00022763"/>
    </source>
</evidence>
<dbReference type="EMBL" id="NKQK01000016">
    <property type="protein sequence ID" value="PSS07767.1"/>
    <property type="molecule type" value="Genomic_DNA"/>
</dbReference>
<organism evidence="17 18">
    <name type="scientific">Actinidia chinensis var. chinensis</name>
    <name type="common">Chinese soft-hair kiwi</name>
    <dbReference type="NCBI Taxonomy" id="1590841"/>
    <lineage>
        <taxon>Eukaryota</taxon>
        <taxon>Viridiplantae</taxon>
        <taxon>Streptophyta</taxon>
        <taxon>Embryophyta</taxon>
        <taxon>Tracheophyta</taxon>
        <taxon>Spermatophyta</taxon>
        <taxon>Magnoliopsida</taxon>
        <taxon>eudicotyledons</taxon>
        <taxon>Gunneridae</taxon>
        <taxon>Pentapetalae</taxon>
        <taxon>asterids</taxon>
        <taxon>Ericales</taxon>
        <taxon>Actinidiaceae</taxon>
        <taxon>Actinidia</taxon>
    </lineage>
</organism>
<protein>
    <submittedName>
        <fullName evidence="17">Protein MICRORCHIDIA like</fullName>
    </submittedName>
</protein>
<evidence type="ECO:0000256" key="3">
    <source>
        <dbReference type="ARBA" id="ARBA00022722"/>
    </source>
</evidence>
<dbReference type="PANTHER" id="PTHR23336:SF44">
    <property type="entry name" value="PROTEIN MICRORCHIDIA 6"/>
    <property type="match status" value="1"/>
</dbReference>
<evidence type="ECO:0000256" key="1">
    <source>
        <dbReference type="ARBA" id="ARBA00004123"/>
    </source>
</evidence>
<dbReference type="Proteomes" id="UP000241394">
    <property type="component" value="Chromosome LG16"/>
</dbReference>
<dbReference type="PANTHER" id="PTHR23336">
    <property type="entry name" value="ZINC FINGER CW-TYPE COILED-COIL DOMAIN PROTEIN 3"/>
    <property type="match status" value="1"/>
</dbReference>
<evidence type="ECO:0000256" key="2">
    <source>
        <dbReference type="ARBA" id="ARBA00007845"/>
    </source>
</evidence>
<dbReference type="GO" id="GO:0016887">
    <property type="term" value="F:ATP hydrolysis activity"/>
    <property type="evidence" value="ECO:0007669"/>
    <property type="project" value="InterPro"/>
</dbReference>
<dbReference type="Gramene" id="PSS07767">
    <property type="protein sequence ID" value="PSS07767"/>
    <property type="gene ID" value="CEY00_Acc18120"/>
</dbReference>
<evidence type="ECO:0000256" key="13">
    <source>
        <dbReference type="ARBA" id="ARBA00023242"/>
    </source>
</evidence>
<dbReference type="GO" id="GO:0006281">
    <property type="term" value="P:DNA repair"/>
    <property type="evidence" value="ECO:0007669"/>
    <property type="project" value="UniProtKB-KW"/>
</dbReference>
<keyword evidence="3" id="KW-0540">Nuclease</keyword>
<reference evidence="17 18" key="1">
    <citation type="submission" date="2017-07" db="EMBL/GenBank/DDBJ databases">
        <title>An improved, manually edited Actinidia chinensis var. chinensis (kiwifruit) genome highlights the challenges associated with draft genomes and gene prediction in plants.</title>
        <authorList>
            <person name="Pilkington S."/>
            <person name="Crowhurst R."/>
            <person name="Hilario E."/>
            <person name="Nardozza S."/>
            <person name="Fraser L."/>
            <person name="Peng Y."/>
            <person name="Gunaseelan K."/>
            <person name="Simpson R."/>
            <person name="Tahir J."/>
            <person name="Deroles S."/>
            <person name="Templeton K."/>
            <person name="Luo Z."/>
            <person name="Davy M."/>
            <person name="Cheng C."/>
            <person name="Mcneilage M."/>
            <person name="Scaglione D."/>
            <person name="Liu Y."/>
            <person name="Zhang Q."/>
            <person name="Datson P."/>
            <person name="De Silva N."/>
            <person name="Gardiner S."/>
            <person name="Bassett H."/>
            <person name="Chagne D."/>
            <person name="Mccallum J."/>
            <person name="Dzierzon H."/>
            <person name="Deng C."/>
            <person name="Wang Y.-Y."/>
            <person name="Barron N."/>
            <person name="Manako K."/>
            <person name="Bowen J."/>
            <person name="Foster T."/>
            <person name="Erridge Z."/>
            <person name="Tiffin H."/>
            <person name="Waite C."/>
            <person name="Davies K."/>
            <person name="Grierson E."/>
            <person name="Laing W."/>
            <person name="Kirk R."/>
            <person name="Chen X."/>
            <person name="Wood M."/>
            <person name="Montefiori M."/>
            <person name="Brummell D."/>
            <person name="Schwinn K."/>
            <person name="Catanach A."/>
            <person name="Fullerton C."/>
            <person name="Li D."/>
            <person name="Meiyalaghan S."/>
            <person name="Nieuwenhuizen N."/>
            <person name="Read N."/>
            <person name="Prakash R."/>
            <person name="Hunter D."/>
            <person name="Zhang H."/>
            <person name="Mckenzie M."/>
            <person name="Knabel M."/>
            <person name="Harris A."/>
            <person name="Allan A."/>
            <person name="Chen A."/>
            <person name="Janssen B."/>
            <person name="Plunkett B."/>
            <person name="Dwamena C."/>
            <person name="Voogd C."/>
            <person name="Leif D."/>
            <person name="Lafferty D."/>
            <person name="Souleyre E."/>
            <person name="Varkonyi-Gasic E."/>
            <person name="Gambi F."/>
            <person name="Hanley J."/>
            <person name="Yao J.-L."/>
            <person name="Cheung J."/>
            <person name="David K."/>
            <person name="Warren B."/>
            <person name="Marsh K."/>
            <person name="Snowden K."/>
            <person name="Lin-Wang K."/>
            <person name="Brian L."/>
            <person name="Martinez-Sanchez M."/>
            <person name="Wang M."/>
            <person name="Ileperuma N."/>
            <person name="Macnee N."/>
            <person name="Campin R."/>
            <person name="Mcatee P."/>
            <person name="Drummond R."/>
            <person name="Espley R."/>
            <person name="Ireland H."/>
            <person name="Wu R."/>
            <person name="Atkinson R."/>
            <person name="Karunairetnam S."/>
            <person name="Bulley S."/>
            <person name="Chunkath S."/>
            <person name="Hanley Z."/>
            <person name="Storey R."/>
            <person name="Thrimawithana A."/>
            <person name="Thomson S."/>
            <person name="David C."/>
            <person name="Testolin R."/>
        </authorList>
    </citation>
    <scope>NUCLEOTIDE SEQUENCE [LARGE SCALE GENOMIC DNA]</scope>
    <source>
        <strain evidence="18">cv. Red5</strain>
        <tissue evidence="17">Young leaf</tissue>
    </source>
</reference>
<keyword evidence="11" id="KW-0943">RNA-mediated gene silencing</keyword>
<dbReference type="InParanoid" id="A0A2R6QGM6"/>
<dbReference type="Pfam" id="PF17942">
    <property type="entry name" value="Morc6_S5"/>
    <property type="match status" value="1"/>
</dbReference>
<sequence length="738" mass="83847">MKAFKLELVLDRAPMQQKEYQKANLTRHQKSNTNSKRQESEENRSLNCSSTRQSNPSILDQQLSPIDDTSLSSASPICSAPVCRQFWKAGNYDEGLTSKSTLQNGSSYLRIHPKFLHSNATSHKWAFGAIAELLDNAVDEIQNGATFVIVDKTSNPRDGNPALLIQDDGGGMDLEAMRRCLSFGFSDKKSKSAIGQYGNGFKTSSMRLGADVIVFSRHFKERKLTQSIGLLSYTFLSQTDHDRIVVPMLDYEFNSSAGTMEASDRCSKEHFTSNLSVLLKWSPYSTEAELLKQFDDIGYHGTKVIIYNLWLNDEGTMELDFDSDPEDIRISGYVNPTGKSLASDQHLANRLRYSLRVYLSILYLRIPESFCMILRGRVVEYHNIATDLKFPEFILYKPQSGGCVEGTVVTTIGFVKEAPHVNIHGFNVYHKNRLILPFWHVLSVSDSRGRGVVGVLEANFIEPTHNKQDFEKTSVFQKLEHRLKEMTWEYWDYHCGLIGYQVRKKIRAPTASPLSDDGRPHDSIRPPVALNKSPLGADTTIERRFGQAFSNIQRRAQLGEQLKRKEQHHLAEPENIKRRAGGINLTDAAPNQEKQSSHTNAKQLEDQEAINLLQENKRLREQCLEYEKEKEELNLKVTMLKREIEDTELEYARMMAELELLDRVKEENKAMTMRTHWNAGCPGFSLKKGLQNMFTKSSFTLKLKEECDDEGRVHASIVFLVSGCVKLLGAWSSVVHEQ</sequence>
<evidence type="ECO:0000256" key="5">
    <source>
        <dbReference type="ARBA" id="ARBA00022759"/>
    </source>
</evidence>
<dbReference type="OMA" id="MEYWNCH"/>
<proteinExistence type="inferred from homology"/>
<name>A0A2R6QGM6_ACTCC</name>
<evidence type="ECO:0000313" key="17">
    <source>
        <dbReference type="EMBL" id="PSS07767.1"/>
    </source>
</evidence>
<dbReference type="GO" id="GO:0031349">
    <property type="term" value="P:positive regulation of defense response"/>
    <property type="evidence" value="ECO:0007669"/>
    <property type="project" value="UniProtKB-ARBA"/>
</dbReference>
<dbReference type="FunCoup" id="A0A2R6QGM6">
    <property type="interactions" value="3453"/>
</dbReference>
<dbReference type="GO" id="GO:0005634">
    <property type="term" value="C:nucleus"/>
    <property type="evidence" value="ECO:0007669"/>
    <property type="project" value="UniProtKB-SubCell"/>
</dbReference>
<dbReference type="SUPFAM" id="SSF55874">
    <property type="entry name" value="ATPase domain of HSP90 chaperone/DNA topoisomerase II/histidine kinase"/>
    <property type="match status" value="1"/>
</dbReference>
<dbReference type="GO" id="GO:0005524">
    <property type="term" value="F:ATP binding"/>
    <property type="evidence" value="ECO:0007669"/>
    <property type="project" value="UniProtKB-KW"/>
</dbReference>
<dbReference type="Pfam" id="PF13589">
    <property type="entry name" value="HATPase_c_3"/>
    <property type="match status" value="1"/>
</dbReference>
<dbReference type="Gene3D" id="3.30.565.10">
    <property type="entry name" value="Histidine kinase-like ATPase, C-terminal domain"/>
    <property type="match status" value="1"/>
</dbReference>
<evidence type="ECO:0000256" key="9">
    <source>
        <dbReference type="ARBA" id="ARBA00022853"/>
    </source>
</evidence>
<dbReference type="InterPro" id="IPR041006">
    <property type="entry name" value="Morc_S5"/>
</dbReference>
<keyword evidence="18" id="KW-1185">Reference proteome</keyword>
<dbReference type="GO" id="GO:0006325">
    <property type="term" value="P:chromatin organization"/>
    <property type="evidence" value="ECO:0007669"/>
    <property type="project" value="UniProtKB-KW"/>
</dbReference>
<accession>A0A2R6QGM6</accession>
<evidence type="ECO:0000256" key="10">
    <source>
        <dbReference type="ARBA" id="ARBA00023054"/>
    </source>
</evidence>
<keyword evidence="10 14" id="KW-0175">Coiled coil</keyword>
<feature type="domain" description="Morc S5" evidence="16">
    <location>
        <begin position="353"/>
        <end position="491"/>
    </location>
</feature>
<keyword evidence="9" id="KW-0156">Chromatin regulator</keyword>
<dbReference type="AlphaFoldDB" id="A0A2R6QGM6"/>
<feature type="region of interest" description="Disordered" evidence="15">
    <location>
        <begin position="510"/>
        <end position="537"/>
    </location>
</feature>
<dbReference type="OrthoDB" id="757982at2759"/>
<comment type="caution">
    <text evidence="17">The sequence shown here is derived from an EMBL/GenBank/DDBJ whole genome shotgun (WGS) entry which is preliminary data.</text>
</comment>
<evidence type="ECO:0000256" key="8">
    <source>
        <dbReference type="ARBA" id="ARBA00022840"/>
    </source>
</evidence>
<keyword evidence="8" id="KW-0067">ATP-binding</keyword>
<comment type="subcellular location">
    <subcellularLocation>
        <location evidence="1">Nucleus</location>
    </subcellularLocation>
</comment>
<evidence type="ECO:0000256" key="15">
    <source>
        <dbReference type="SAM" id="MobiDB-lite"/>
    </source>
</evidence>
<dbReference type="GO" id="GO:0004519">
    <property type="term" value="F:endonuclease activity"/>
    <property type="evidence" value="ECO:0007669"/>
    <property type="project" value="UniProtKB-KW"/>
</dbReference>
<evidence type="ECO:0000313" key="18">
    <source>
        <dbReference type="Proteomes" id="UP000241394"/>
    </source>
</evidence>
<keyword evidence="12" id="KW-0234">DNA repair</keyword>
<keyword evidence="6" id="KW-0227">DNA damage</keyword>
<dbReference type="STRING" id="1590841.A0A2R6QGM6"/>
<comment type="similarity">
    <text evidence="2">Belongs to the MORC ATPase protein family.</text>
</comment>
<evidence type="ECO:0000256" key="7">
    <source>
        <dbReference type="ARBA" id="ARBA00022801"/>
    </source>
</evidence>
<feature type="compositionally biased region" description="Basic and acidic residues" evidence="15">
    <location>
        <begin position="561"/>
        <end position="577"/>
    </location>
</feature>
<dbReference type="InterPro" id="IPR045261">
    <property type="entry name" value="MORC_ATPase"/>
</dbReference>
<feature type="coiled-coil region" evidence="14">
    <location>
        <begin position="602"/>
        <end position="664"/>
    </location>
</feature>
<feature type="region of interest" description="Disordered" evidence="15">
    <location>
        <begin position="561"/>
        <end position="581"/>
    </location>
</feature>
<feature type="compositionally biased region" description="Polar residues" evidence="15">
    <location>
        <begin position="45"/>
        <end position="63"/>
    </location>
</feature>
<dbReference type="GO" id="GO:0031047">
    <property type="term" value="P:regulatory ncRNA-mediated gene silencing"/>
    <property type="evidence" value="ECO:0007669"/>
    <property type="project" value="UniProtKB-KW"/>
</dbReference>
<dbReference type="FunFam" id="3.30.565.10:FF:000075">
    <property type="entry name" value="MORC family CW-type zinc finger protein 4"/>
    <property type="match status" value="1"/>
</dbReference>
<dbReference type="InterPro" id="IPR036890">
    <property type="entry name" value="HATPase_C_sf"/>
</dbReference>